<dbReference type="eggNOG" id="KOG1426">
    <property type="taxonomic scope" value="Eukaryota"/>
</dbReference>
<dbReference type="PROSITE" id="PS50012">
    <property type="entry name" value="RCC1_3"/>
    <property type="match status" value="1"/>
</dbReference>
<feature type="region of interest" description="Disordered" evidence="2">
    <location>
        <begin position="18"/>
        <end position="53"/>
    </location>
</feature>
<evidence type="ECO:0000256" key="2">
    <source>
        <dbReference type="SAM" id="MobiDB-lite"/>
    </source>
</evidence>
<protein>
    <recommendedName>
        <fullName evidence="4">Regulator of chromosome condensation</fullName>
    </recommendedName>
</protein>
<evidence type="ECO:0000313" key="3">
    <source>
        <dbReference type="EMBL" id="OAF59762.1"/>
    </source>
</evidence>
<feature type="region of interest" description="Disordered" evidence="2">
    <location>
        <begin position="291"/>
        <end position="318"/>
    </location>
</feature>
<dbReference type="InterPro" id="IPR009091">
    <property type="entry name" value="RCC1/BLIP-II"/>
</dbReference>
<accession>A0A177AEC1</accession>
<name>A0A177AEC1_9PEZI</name>
<evidence type="ECO:0000256" key="1">
    <source>
        <dbReference type="PROSITE-ProRule" id="PRU00235"/>
    </source>
</evidence>
<dbReference type="AlphaFoldDB" id="A0A177AEC1"/>
<sequence>MMEVWTKGNNVWRQLEFSPSSSSFGKAGLSKAADEEGRNEGEDEEGEEREPRDLDVYGKVFEAEGMEWVRSDGFGCIVKYNSSSYAIAGSPTPFLLLSLEEGNVGRHQNALVERHAEALKRNGMDKGWAVSGTGMVVDTTGTRTQLPLSLSHSPTTLTFPPPLSLPEDTTLITAGTTHFAALTASGILYTWGDPRHPSPLGRHCSSSSSNSSDDMPADEPGVVTALEGIPGGGVVKVVAGGYVTAVLTGEGGCYVTDGGTGEVECVEFDVVDVAVWEGGVGVLDMEGGWWVRGSTEKGSEGGGDEGKGEESEGGWRRVDLSGVLGEEGRVREVFGGEKASFLVVERDVRGPRLL</sequence>
<gene>
    <name evidence="3" type="ORF">VC83_04068</name>
</gene>
<organism evidence="3">
    <name type="scientific">Pseudogymnoascus destructans</name>
    <dbReference type="NCBI Taxonomy" id="655981"/>
    <lineage>
        <taxon>Eukaryota</taxon>
        <taxon>Fungi</taxon>
        <taxon>Dikarya</taxon>
        <taxon>Ascomycota</taxon>
        <taxon>Pezizomycotina</taxon>
        <taxon>Leotiomycetes</taxon>
        <taxon>Thelebolales</taxon>
        <taxon>Thelebolaceae</taxon>
        <taxon>Pseudogymnoascus</taxon>
    </lineage>
</organism>
<feature type="repeat" description="RCC1" evidence="1">
    <location>
        <begin position="186"/>
        <end position="250"/>
    </location>
</feature>
<proteinExistence type="predicted"/>
<dbReference type="OrthoDB" id="5370059at2759"/>
<dbReference type="Gene3D" id="2.130.10.30">
    <property type="entry name" value="Regulator of chromosome condensation 1/beta-lactamase-inhibitor protein II"/>
    <property type="match status" value="1"/>
</dbReference>
<dbReference type="SUPFAM" id="SSF50985">
    <property type="entry name" value="RCC1/BLIP-II"/>
    <property type="match status" value="1"/>
</dbReference>
<reference evidence="3" key="1">
    <citation type="submission" date="2016-03" db="EMBL/GenBank/DDBJ databases">
        <title>Updated assembly of Pseudogymnoascus destructans, the fungus causing white-nose syndrome of bats.</title>
        <authorList>
            <person name="Palmer J.M."/>
            <person name="Drees K.P."/>
            <person name="Foster J.T."/>
            <person name="Lindner D.L."/>
        </authorList>
    </citation>
    <scope>NUCLEOTIDE SEQUENCE [LARGE SCALE GENOMIC DNA]</scope>
    <source>
        <strain evidence="3">20631-21</strain>
    </source>
</reference>
<dbReference type="InterPro" id="IPR000408">
    <property type="entry name" value="Reg_chr_condens"/>
</dbReference>
<dbReference type="GeneID" id="36287141"/>
<dbReference type="EMBL" id="KV441393">
    <property type="protein sequence ID" value="OAF59762.1"/>
    <property type="molecule type" value="Genomic_DNA"/>
</dbReference>
<dbReference type="RefSeq" id="XP_024325045.1">
    <property type="nucleotide sequence ID" value="XM_024467705.1"/>
</dbReference>
<feature type="compositionally biased region" description="Basic and acidic residues" evidence="2">
    <location>
        <begin position="294"/>
        <end position="318"/>
    </location>
</feature>
<dbReference type="VEuPathDB" id="FungiDB:GMDG_03267"/>
<evidence type="ECO:0008006" key="4">
    <source>
        <dbReference type="Google" id="ProtNLM"/>
    </source>
</evidence>
<dbReference type="Proteomes" id="UP000077154">
    <property type="component" value="Unassembled WGS sequence"/>
</dbReference>
<feature type="region of interest" description="Disordered" evidence="2">
    <location>
        <begin position="198"/>
        <end position="218"/>
    </location>
</feature>